<dbReference type="EC" id="2.4.1.132" evidence="2"/>
<dbReference type="Gene3D" id="3.40.50.2000">
    <property type="entry name" value="Glycogen Phosphorylase B"/>
    <property type="match status" value="1"/>
</dbReference>
<evidence type="ECO:0000313" key="4">
    <source>
        <dbReference type="Proteomes" id="UP001142393"/>
    </source>
</evidence>
<accession>A0A9W8NQ03</accession>
<comment type="pathway">
    <text evidence="2">Protein modification; protein glycosylation.</text>
</comment>
<keyword evidence="2" id="KW-0812">Transmembrane</keyword>
<protein>
    <recommendedName>
        <fullName evidence="2">Alpha-1,3/1,6-mannosyltransferase ALG2</fullName>
        <ecNumber evidence="2">2.4.1.132</ecNumber>
        <ecNumber evidence="2">2.4.1.257</ecNumber>
    </recommendedName>
    <alternativeName>
        <fullName evidence="2">GDP-Man:Man(1)GlcNAc(2)-PP-Dol alpha-1,3-mannosyltransferase</fullName>
    </alternativeName>
</protein>
<proteinExistence type="inferred from homology"/>
<dbReference type="GO" id="GO:0102704">
    <property type="term" value="F:GDP-Man:Man(2)GlcNAc(2)-PP-Dol alpha-1,6-mannosyltransferase activity"/>
    <property type="evidence" value="ECO:0007669"/>
    <property type="project" value="UniProtKB-UniRule"/>
</dbReference>
<dbReference type="EMBL" id="JANVFU010000026">
    <property type="protein sequence ID" value="KAJ3738592.1"/>
    <property type="molecule type" value="Genomic_DNA"/>
</dbReference>
<dbReference type="PANTHER" id="PTHR45918">
    <property type="entry name" value="ALPHA-1,3/1,6-MANNOSYLTRANSFERASE ALG2"/>
    <property type="match status" value="1"/>
</dbReference>
<keyword evidence="1 2" id="KW-0808">Transferase</keyword>
<dbReference type="AlphaFoldDB" id="A0A9W8NQ03"/>
<keyword evidence="2" id="KW-1133">Transmembrane helix</keyword>
<comment type="similarity">
    <text evidence="2">Belongs to the glycosyltransferase group 1 family.</text>
</comment>
<evidence type="ECO:0000313" key="3">
    <source>
        <dbReference type="EMBL" id="KAJ3738592.1"/>
    </source>
</evidence>
<dbReference type="InterPro" id="IPR027054">
    <property type="entry name" value="ALG2"/>
</dbReference>
<comment type="caution">
    <text evidence="3">The sequence shown here is derived from an EMBL/GenBank/DDBJ whole genome shotgun (WGS) entry which is preliminary data.</text>
</comment>
<evidence type="ECO:0000256" key="1">
    <source>
        <dbReference type="ARBA" id="ARBA00022679"/>
    </source>
</evidence>
<name>A0A9W8NQ03_9AGAR</name>
<gene>
    <name evidence="3" type="ORF">DFH05DRAFT_1517237</name>
</gene>
<sequence length="423" mass="47387">MLKIAFIHLDLGIGGAERLVTSHHDPNHCFEDTKDGRLKVHNIVPPFPHPINGKFHILFAHLLPEPHLFVEQLSTCIPLLRVIGRTRVVFYCHFPYKLLANGEFIKDPISRAQRNMLKGGLLKRIYRYPMDWLEEITTRQADVILANSNSSGRSIRRTAEVVYPATQDSSNDPDVAAILSNRPTLISLNRFEKKNNVALAVEAFARIRAQEPDSTNLRLVLGGSGYNPRLEDNMLTLYSLIDLVFKKHTLSNNVITPFSPKAVKIPLLNTTLENPAMLFVLNFTTAQQTALLMSPSTIGLLYTPANEHFRIVPVEGNDFGGPVKSIVDEPAEKCTGWLRAPNPEIWTEALCQIVDLGEEEEKSKIRERAKKRAREISGMEALASGIENALKEAVDMGQVQSRVTLWLVVLAAIMCLLFASRWA</sequence>
<dbReference type="GO" id="GO:0005789">
    <property type="term" value="C:endoplasmic reticulum membrane"/>
    <property type="evidence" value="ECO:0007669"/>
    <property type="project" value="UniProtKB-SubCell"/>
</dbReference>
<keyword evidence="4" id="KW-1185">Reference proteome</keyword>
<evidence type="ECO:0000256" key="2">
    <source>
        <dbReference type="RuleBase" id="RU367136"/>
    </source>
</evidence>
<dbReference type="SUPFAM" id="SSF53756">
    <property type="entry name" value="UDP-Glycosyltransferase/glycogen phosphorylase"/>
    <property type="match status" value="1"/>
</dbReference>
<keyword evidence="2" id="KW-0256">Endoplasmic reticulum</keyword>
<organism evidence="3 4">
    <name type="scientific">Lentinula detonsa</name>
    <dbReference type="NCBI Taxonomy" id="2804962"/>
    <lineage>
        <taxon>Eukaryota</taxon>
        <taxon>Fungi</taxon>
        <taxon>Dikarya</taxon>
        <taxon>Basidiomycota</taxon>
        <taxon>Agaricomycotina</taxon>
        <taxon>Agaricomycetes</taxon>
        <taxon>Agaricomycetidae</taxon>
        <taxon>Agaricales</taxon>
        <taxon>Marasmiineae</taxon>
        <taxon>Omphalotaceae</taxon>
        <taxon>Lentinula</taxon>
    </lineage>
</organism>
<comment type="subcellular location">
    <subcellularLocation>
        <location evidence="2">Endoplasmic reticulum membrane</location>
    </subcellularLocation>
</comment>
<comment type="catalytic activity">
    <reaction evidence="2">
        <text>a beta-D-Man-(1-&gt;4)-beta-D-GlcNAc-(1-&gt;4)-alpha-D-GlcNAc-diphospho-di-trans,poly-cis-dolichol + GDP-alpha-D-mannose = an alpha-D-Man-(1-&gt;3)-beta-D-Man-(1-&gt;4)-beta-D-GlcNAc-(1-&gt;4)-alpha-D-GlcNAc-diphospho-di-trans,poly-cis-dolichol + GDP + H(+)</text>
        <dbReference type="Rhea" id="RHEA:29515"/>
        <dbReference type="Rhea" id="RHEA-COMP:19511"/>
        <dbReference type="Rhea" id="RHEA-COMP:19513"/>
        <dbReference type="ChEBI" id="CHEBI:15378"/>
        <dbReference type="ChEBI" id="CHEBI:57527"/>
        <dbReference type="ChEBI" id="CHEBI:58189"/>
        <dbReference type="ChEBI" id="CHEBI:58472"/>
        <dbReference type="ChEBI" id="CHEBI:132510"/>
        <dbReference type="EC" id="2.4.1.132"/>
    </reaction>
    <physiologicalReaction direction="left-to-right" evidence="2">
        <dbReference type="Rhea" id="RHEA:29516"/>
    </physiologicalReaction>
</comment>
<comment type="catalytic activity">
    <reaction evidence="2">
        <text>an alpha-D-Man-(1-&gt;3)-beta-D-Man-(1-&gt;4)-beta-D-GlcNAc-(1-&gt;4)-alpha-D-GlcNAc-diphospho-di-trans,poly-cis-dolichol + GDP-alpha-D-mannose = an alpha-D-Man-(1-&gt;3)-[alpha-D-Man-(1-&gt;6)]-beta-D-Man-(1-&gt;4)-beta-D-GlcNAc-(1-&gt;4)-alpha-D-GlcNAc-diphospho-di-trans,poly-cis-dolichol + GDP + H(+)</text>
        <dbReference type="Rhea" id="RHEA:29519"/>
        <dbReference type="Rhea" id="RHEA-COMP:19513"/>
        <dbReference type="Rhea" id="RHEA-COMP:19515"/>
        <dbReference type="ChEBI" id="CHEBI:15378"/>
        <dbReference type="ChEBI" id="CHEBI:57527"/>
        <dbReference type="ChEBI" id="CHEBI:58189"/>
        <dbReference type="ChEBI" id="CHEBI:132510"/>
        <dbReference type="ChEBI" id="CHEBI:132511"/>
        <dbReference type="EC" id="2.4.1.257"/>
    </reaction>
    <physiologicalReaction direction="left-to-right" evidence="2">
        <dbReference type="Rhea" id="RHEA:29520"/>
    </physiologicalReaction>
</comment>
<comment type="function">
    <text evidence="2">Mannosylates Man(2)GlcNAc(2)-dolichol diphosphate and Man(1)GlcNAc(2)-dolichol diphosphate to form Man(3)GlcNAc(2)-dolichol diphosphate.</text>
</comment>
<dbReference type="EC" id="2.4.1.257" evidence="2"/>
<feature type="transmembrane region" description="Helical" evidence="2">
    <location>
        <begin position="403"/>
        <end position="420"/>
    </location>
</feature>
<reference evidence="3 4" key="1">
    <citation type="journal article" date="2023" name="Proc. Natl. Acad. Sci. U.S.A.">
        <title>A global phylogenomic analysis of the shiitake genus Lentinula.</title>
        <authorList>
            <person name="Sierra-Patev S."/>
            <person name="Min B."/>
            <person name="Naranjo-Ortiz M."/>
            <person name="Looney B."/>
            <person name="Konkel Z."/>
            <person name="Slot J.C."/>
            <person name="Sakamoto Y."/>
            <person name="Steenwyk J.L."/>
            <person name="Rokas A."/>
            <person name="Carro J."/>
            <person name="Camarero S."/>
            <person name="Ferreira P."/>
            <person name="Molpeceres G."/>
            <person name="Ruiz-Duenas F.J."/>
            <person name="Serrano A."/>
            <person name="Henrissat B."/>
            <person name="Drula E."/>
            <person name="Hughes K.W."/>
            <person name="Mata J.L."/>
            <person name="Ishikawa N.K."/>
            <person name="Vargas-Isla R."/>
            <person name="Ushijima S."/>
            <person name="Smith C.A."/>
            <person name="Donoghue J."/>
            <person name="Ahrendt S."/>
            <person name="Andreopoulos W."/>
            <person name="He G."/>
            <person name="LaButti K."/>
            <person name="Lipzen A."/>
            <person name="Ng V."/>
            <person name="Riley R."/>
            <person name="Sandor L."/>
            <person name="Barry K."/>
            <person name="Martinez A.T."/>
            <person name="Xiao Y."/>
            <person name="Gibbons J.G."/>
            <person name="Terashima K."/>
            <person name="Grigoriev I.V."/>
            <person name="Hibbett D."/>
        </authorList>
    </citation>
    <scope>NUCLEOTIDE SEQUENCE [LARGE SCALE GENOMIC DNA]</scope>
    <source>
        <strain evidence="3 4">TFB7810</strain>
    </source>
</reference>
<keyword evidence="2" id="KW-0472">Membrane</keyword>
<dbReference type="PANTHER" id="PTHR45918:SF1">
    <property type="entry name" value="ALPHA-1,3_1,6-MANNOSYLTRANSFERASE ALG2"/>
    <property type="match status" value="1"/>
</dbReference>
<keyword evidence="2" id="KW-0328">Glycosyltransferase</keyword>
<dbReference type="Proteomes" id="UP001142393">
    <property type="component" value="Unassembled WGS sequence"/>
</dbReference>
<dbReference type="GO" id="GO:0004378">
    <property type="term" value="F:GDP-Man:Man(1)GlcNAc(2)-PP-Dol alpha-1,3-mannosyltransferase activity"/>
    <property type="evidence" value="ECO:0007669"/>
    <property type="project" value="UniProtKB-UniRule"/>
</dbReference>